<keyword evidence="2" id="KW-1133">Transmembrane helix</keyword>
<reference evidence="4" key="1">
    <citation type="submission" date="2020-01" db="EMBL/GenBank/DDBJ databases">
        <authorList>
            <consortium name="DOE Joint Genome Institute"/>
            <person name="Haridas S."/>
            <person name="Albert R."/>
            <person name="Binder M."/>
            <person name="Bloem J."/>
            <person name="Labutti K."/>
            <person name="Salamov A."/>
            <person name="Andreopoulos B."/>
            <person name="Baker S.E."/>
            <person name="Barry K."/>
            <person name="Bills G."/>
            <person name="Bluhm B.H."/>
            <person name="Cannon C."/>
            <person name="Castanera R."/>
            <person name="Culley D.E."/>
            <person name="Daum C."/>
            <person name="Ezra D."/>
            <person name="Gonzalez J.B."/>
            <person name="Henrissat B."/>
            <person name="Kuo A."/>
            <person name="Liang C."/>
            <person name="Lipzen A."/>
            <person name="Lutzoni F."/>
            <person name="Magnuson J."/>
            <person name="Mondo S."/>
            <person name="Nolan M."/>
            <person name="Ohm R."/>
            <person name="Pangilinan J."/>
            <person name="Park H.-J."/>
            <person name="Ramirez L."/>
            <person name="Alfaro M."/>
            <person name="Sun H."/>
            <person name="Tritt A."/>
            <person name="Yoshinaga Y."/>
            <person name="Zwiers L.-H."/>
            <person name="Turgeon B.G."/>
            <person name="Goodwin S.B."/>
            <person name="Spatafora J.W."/>
            <person name="Crous P.W."/>
            <person name="Grigoriev I.V."/>
        </authorList>
    </citation>
    <scope>NUCLEOTIDE SEQUENCE</scope>
    <source>
        <strain evidence="4">P77</strain>
    </source>
</reference>
<name>A0A6A5JWN1_9PLEO</name>
<evidence type="ECO:0000313" key="4">
    <source>
        <dbReference type="EMBL" id="KAF1828399.1"/>
    </source>
</evidence>
<feature type="transmembrane region" description="Helical" evidence="2">
    <location>
        <begin position="221"/>
        <end position="246"/>
    </location>
</feature>
<keyword evidence="2" id="KW-0812">Transmembrane</keyword>
<feature type="chain" id="PRO_5025493837" description="Extracellular membrane protein CFEM domain-containing protein" evidence="3">
    <location>
        <begin position="20"/>
        <end position="456"/>
    </location>
</feature>
<feature type="region of interest" description="Disordered" evidence="1">
    <location>
        <begin position="282"/>
        <end position="370"/>
    </location>
</feature>
<feature type="compositionally biased region" description="Polar residues" evidence="1">
    <location>
        <begin position="334"/>
        <end position="358"/>
    </location>
</feature>
<dbReference type="OrthoDB" id="3693952at2759"/>
<feature type="region of interest" description="Disordered" evidence="1">
    <location>
        <begin position="175"/>
        <end position="218"/>
    </location>
</feature>
<sequence>MLSVLLKLVPALRWPAIDAGRDARQEHIAITSCLSAVESYFPCIASSTTPNHTCLCEQYLWRVSCFDNHASDPASHPDRSAVEVTMQDYCRAAGSIGAETVQRKHYRQRRQIGGWLSSVVGDVTSILSNNDISVPTGIIASVASSVVDLLPTGEGANPTSVAAAVTSALEITTTASSTVENTSGTEGSSASSATTSRDPSPSTSSAAAAASSSGSSSGPSAGLIAGVVVGGVAALALIGIFVLLLLRHRKKRVKSLHFAEKDASPMVSMDDHSPPTHGTYTTIPTEQATYPPPTRSNTANTLLSPVSPITPTSQPPWTSTSTSTFTNNNRTSTLDNRNATLDTRSSPSTLSPTNQTSHPAPPTYVDEKPAQQHQYMDSKIPESNEMPTQANVWEIDGREMPPPSELEAGKRDGLNLGDGGLRVEHPAFRHVDVNDNGYGTGGEGEFIGSKPVGVAL</sequence>
<feature type="compositionally biased region" description="Polar residues" evidence="1">
    <location>
        <begin position="295"/>
        <end position="304"/>
    </location>
</feature>
<keyword evidence="2" id="KW-0472">Membrane</keyword>
<feature type="compositionally biased region" description="Low complexity" evidence="1">
    <location>
        <begin position="182"/>
        <end position="218"/>
    </location>
</feature>
<keyword evidence="5" id="KW-1185">Reference proteome</keyword>
<proteinExistence type="predicted"/>
<gene>
    <name evidence="4" type="ORF">BDW02DRAFT_652085</name>
</gene>
<evidence type="ECO:0000313" key="5">
    <source>
        <dbReference type="Proteomes" id="UP000800040"/>
    </source>
</evidence>
<evidence type="ECO:0000256" key="2">
    <source>
        <dbReference type="SAM" id="Phobius"/>
    </source>
</evidence>
<organism evidence="4 5">
    <name type="scientific">Decorospora gaudefroyi</name>
    <dbReference type="NCBI Taxonomy" id="184978"/>
    <lineage>
        <taxon>Eukaryota</taxon>
        <taxon>Fungi</taxon>
        <taxon>Dikarya</taxon>
        <taxon>Ascomycota</taxon>
        <taxon>Pezizomycotina</taxon>
        <taxon>Dothideomycetes</taxon>
        <taxon>Pleosporomycetidae</taxon>
        <taxon>Pleosporales</taxon>
        <taxon>Pleosporineae</taxon>
        <taxon>Pleosporaceae</taxon>
        <taxon>Decorospora</taxon>
    </lineage>
</organism>
<accession>A0A6A5JWN1</accession>
<dbReference type="EMBL" id="ML975555">
    <property type="protein sequence ID" value="KAF1828399.1"/>
    <property type="molecule type" value="Genomic_DNA"/>
</dbReference>
<evidence type="ECO:0008006" key="6">
    <source>
        <dbReference type="Google" id="ProtNLM"/>
    </source>
</evidence>
<keyword evidence="3" id="KW-0732">Signal</keyword>
<evidence type="ECO:0000256" key="3">
    <source>
        <dbReference type="SAM" id="SignalP"/>
    </source>
</evidence>
<feature type="compositionally biased region" description="Low complexity" evidence="1">
    <location>
        <begin position="307"/>
        <end position="333"/>
    </location>
</feature>
<protein>
    <recommendedName>
        <fullName evidence="6">Extracellular membrane protein CFEM domain-containing protein</fullName>
    </recommendedName>
</protein>
<feature type="signal peptide" evidence="3">
    <location>
        <begin position="1"/>
        <end position="19"/>
    </location>
</feature>
<dbReference type="Proteomes" id="UP000800040">
    <property type="component" value="Unassembled WGS sequence"/>
</dbReference>
<evidence type="ECO:0000256" key="1">
    <source>
        <dbReference type="SAM" id="MobiDB-lite"/>
    </source>
</evidence>
<dbReference type="AlphaFoldDB" id="A0A6A5JWN1"/>